<name>A0A5C5ZYT5_9BACT</name>
<organism evidence="2 3">
    <name type="scientific">Neorhodopirellula pilleata</name>
    <dbReference type="NCBI Taxonomy" id="2714738"/>
    <lineage>
        <taxon>Bacteria</taxon>
        <taxon>Pseudomonadati</taxon>
        <taxon>Planctomycetota</taxon>
        <taxon>Planctomycetia</taxon>
        <taxon>Pirellulales</taxon>
        <taxon>Pirellulaceae</taxon>
        <taxon>Neorhodopirellula</taxon>
    </lineage>
</organism>
<keyword evidence="3" id="KW-1185">Reference proteome</keyword>
<protein>
    <submittedName>
        <fullName evidence="2">Uncharacterized protein</fullName>
    </submittedName>
</protein>
<evidence type="ECO:0000313" key="1">
    <source>
        <dbReference type="EMBL" id="TWT91414.1"/>
    </source>
</evidence>
<sequence>MTAFRNFAYVADYLHSPTLESIDVDGVHKLQTRSALPSIPIKIDASSMRMIEFLDPTSGDVLSTIEIRTADDQSDLYVDNVLVRTINLQSQTFGSIILRSGSLQIHGVNFRRIGDVVFDDFDAAADPHELDEFGDPIADHYTGSLDLPVDWANRSILLRVTPYTPADPWSELETWPTITVSQIRDPRVDNRQDCPDAVICPLFAPFGVAGWRLESQTIDRSGSRDEILREIFQKFDHCETAIDQLVRTSPTAAVQLHATGAGFDDGSGVQTVEFFGAKIAPDAIASVDLFDASTQLRFEETAGKLFAIADVVFRYPAGVAERSPVGALETDDLSEIRSITPLGIGLDLMGGVVAQSPDVVFSSLSSMPADVTYLQTPVGSIQFVEDKAYDHSVSLNLNFRSASATFRREILATDTSIEFTADDLDGDIVDTDSLEVLNPAALPYFRPTALEFRGLRVYALVVSVFGFGSSAQVEEQAFNAYAIDTNAFESVTLPNNVYFAEFGPGQEIDGFDRYRLGGGWREWRFLPTFAAETLDLTSLRMRFAR</sequence>
<proteinExistence type="predicted"/>
<dbReference type="RefSeq" id="WP_146581336.1">
    <property type="nucleotide sequence ID" value="NZ_SJPM01000015.1"/>
</dbReference>
<evidence type="ECO:0000313" key="2">
    <source>
        <dbReference type="EMBL" id="TWT91463.1"/>
    </source>
</evidence>
<gene>
    <name evidence="1" type="ORF">Pla100_52640</name>
    <name evidence="2" type="ORF">Pla100_53130</name>
</gene>
<reference evidence="2 3" key="1">
    <citation type="submission" date="2019-02" db="EMBL/GenBank/DDBJ databases">
        <title>Deep-cultivation of Planctomycetes and their phenomic and genomic characterization uncovers novel biology.</title>
        <authorList>
            <person name="Wiegand S."/>
            <person name="Jogler M."/>
            <person name="Boedeker C."/>
            <person name="Pinto D."/>
            <person name="Vollmers J."/>
            <person name="Rivas-Marin E."/>
            <person name="Kohn T."/>
            <person name="Peeters S.H."/>
            <person name="Heuer A."/>
            <person name="Rast P."/>
            <person name="Oberbeckmann S."/>
            <person name="Bunk B."/>
            <person name="Jeske O."/>
            <person name="Meyerdierks A."/>
            <person name="Storesund J.E."/>
            <person name="Kallscheuer N."/>
            <person name="Luecker S."/>
            <person name="Lage O.M."/>
            <person name="Pohl T."/>
            <person name="Merkel B.J."/>
            <person name="Hornburger P."/>
            <person name="Mueller R.-W."/>
            <person name="Bruemmer F."/>
            <person name="Labrenz M."/>
            <person name="Spormann A.M."/>
            <person name="Op Den Camp H."/>
            <person name="Overmann J."/>
            <person name="Amann R."/>
            <person name="Jetten M.S.M."/>
            <person name="Mascher T."/>
            <person name="Medema M.H."/>
            <person name="Devos D.P."/>
            <person name="Kaster A.-K."/>
            <person name="Ovreas L."/>
            <person name="Rohde M."/>
            <person name="Galperin M.Y."/>
            <person name="Jogler C."/>
        </authorList>
    </citation>
    <scope>NUCLEOTIDE SEQUENCE [LARGE SCALE GENOMIC DNA]</scope>
    <source>
        <strain evidence="2 3">Pla100</strain>
    </source>
</reference>
<accession>A0A5C5ZYT5</accession>
<dbReference type="Proteomes" id="UP000316213">
    <property type="component" value="Unassembled WGS sequence"/>
</dbReference>
<dbReference type="EMBL" id="SJPM01000015">
    <property type="protein sequence ID" value="TWT91463.1"/>
    <property type="molecule type" value="Genomic_DNA"/>
</dbReference>
<comment type="caution">
    <text evidence="2">The sequence shown here is derived from an EMBL/GenBank/DDBJ whole genome shotgun (WGS) entry which is preliminary data.</text>
</comment>
<evidence type="ECO:0000313" key="3">
    <source>
        <dbReference type="Proteomes" id="UP000316213"/>
    </source>
</evidence>
<dbReference type="EMBL" id="SJPM01000015">
    <property type="protein sequence ID" value="TWT91414.1"/>
    <property type="molecule type" value="Genomic_DNA"/>
</dbReference>
<dbReference type="AlphaFoldDB" id="A0A5C5ZYT5"/>